<evidence type="ECO:0000313" key="2">
    <source>
        <dbReference type="EMBL" id="GAA0507090.1"/>
    </source>
</evidence>
<dbReference type="AlphaFoldDB" id="A0A917NGY3"/>
<protein>
    <submittedName>
        <fullName evidence="2 3">Transcriptional regulator</fullName>
    </submittedName>
</protein>
<dbReference type="SUPFAM" id="SSF47413">
    <property type="entry name" value="lambda repressor-like DNA-binding domains"/>
    <property type="match status" value="1"/>
</dbReference>
<dbReference type="SMART" id="SM00530">
    <property type="entry name" value="HTH_XRE"/>
    <property type="match status" value="1"/>
</dbReference>
<organism evidence="3 4">
    <name type="scientific">Saccharopolyspora thermophila</name>
    <dbReference type="NCBI Taxonomy" id="89367"/>
    <lineage>
        <taxon>Bacteria</taxon>
        <taxon>Bacillati</taxon>
        <taxon>Actinomycetota</taxon>
        <taxon>Actinomycetes</taxon>
        <taxon>Pseudonocardiales</taxon>
        <taxon>Pseudonocardiaceae</taxon>
        <taxon>Saccharopolyspora</taxon>
    </lineage>
</organism>
<evidence type="ECO:0000313" key="5">
    <source>
        <dbReference type="Proteomes" id="UP001500220"/>
    </source>
</evidence>
<dbReference type="PROSITE" id="PS50943">
    <property type="entry name" value="HTH_CROC1"/>
    <property type="match status" value="1"/>
</dbReference>
<evidence type="ECO:0000313" key="3">
    <source>
        <dbReference type="EMBL" id="GGI99896.1"/>
    </source>
</evidence>
<dbReference type="Proteomes" id="UP001500220">
    <property type="component" value="Unassembled WGS sequence"/>
</dbReference>
<proteinExistence type="predicted"/>
<reference evidence="2" key="4">
    <citation type="submission" date="2023-12" db="EMBL/GenBank/DDBJ databases">
        <authorList>
            <person name="Sun Q."/>
            <person name="Inoue M."/>
        </authorList>
    </citation>
    <scope>NUCLEOTIDE SEQUENCE</scope>
    <source>
        <strain evidence="2">JCM 10664</strain>
    </source>
</reference>
<feature type="domain" description="HTH cro/C1-type" evidence="1">
    <location>
        <begin position="15"/>
        <end position="68"/>
    </location>
</feature>
<name>A0A917NGY3_9PSEU</name>
<evidence type="ECO:0000313" key="4">
    <source>
        <dbReference type="Proteomes" id="UP000597989"/>
    </source>
</evidence>
<dbReference type="InterPro" id="IPR043917">
    <property type="entry name" value="DUF5753"/>
</dbReference>
<evidence type="ECO:0000259" key="1">
    <source>
        <dbReference type="PROSITE" id="PS50943"/>
    </source>
</evidence>
<accession>A0A917NGY3</accession>
<dbReference type="Pfam" id="PF19054">
    <property type="entry name" value="DUF5753"/>
    <property type="match status" value="1"/>
</dbReference>
<dbReference type="Proteomes" id="UP000597989">
    <property type="component" value="Unassembled WGS sequence"/>
</dbReference>
<reference evidence="3" key="3">
    <citation type="submission" date="2020-09" db="EMBL/GenBank/DDBJ databases">
        <authorList>
            <person name="Sun Q."/>
            <person name="Zhou Y."/>
        </authorList>
    </citation>
    <scope>NUCLEOTIDE SEQUENCE</scope>
    <source>
        <strain evidence="3">CGMCC 4.7206</strain>
    </source>
</reference>
<dbReference type="Gene3D" id="1.10.260.40">
    <property type="entry name" value="lambda repressor-like DNA-binding domains"/>
    <property type="match status" value="1"/>
</dbReference>
<dbReference type="RefSeq" id="WP_188990216.1">
    <property type="nucleotide sequence ID" value="NZ_BAAAHC010000003.1"/>
</dbReference>
<keyword evidence="5" id="KW-1185">Reference proteome</keyword>
<dbReference type="InterPro" id="IPR001387">
    <property type="entry name" value="Cro/C1-type_HTH"/>
</dbReference>
<dbReference type="EMBL" id="BMMT01000017">
    <property type="protein sequence ID" value="GGI99896.1"/>
    <property type="molecule type" value="Genomic_DNA"/>
</dbReference>
<dbReference type="CDD" id="cd00093">
    <property type="entry name" value="HTH_XRE"/>
    <property type="match status" value="1"/>
</dbReference>
<sequence length="278" mass="31414">MASPTMWRKMLGAELRKLRNAKGISAYQIAELLGCSEAKVRHMENGRTAPSKAELRLLMDHYGLAEERRVSLEEAREGARKRGWWSRYRLQSWFQDYVGLETDASRLRTFEMEILPGLLQTEAYARAIHLLGSHVTAPEEVERQVALRLKRQERLIADPPLEYISVISEAALARCAYQKSLAEEQFAHLVAMSERPNVSIQVLPFDVGLHNSMTGAFVLLDFPSGTWPPAVYQEHAVGGHLGHDRELVSGLSEVFEDLRSRALSESASVTLIKKYAQR</sequence>
<comment type="caution">
    <text evidence="3">The sequence shown here is derived from an EMBL/GenBank/DDBJ whole genome shotgun (WGS) entry which is preliminary data.</text>
</comment>
<dbReference type="Pfam" id="PF13560">
    <property type="entry name" value="HTH_31"/>
    <property type="match status" value="1"/>
</dbReference>
<dbReference type="InterPro" id="IPR010982">
    <property type="entry name" value="Lambda_DNA-bd_dom_sf"/>
</dbReference>
<dbReference type="GO" id="GO:0003677">
    <property type="term" value="F:DNA binding"/>
    <property type="evidence" value="ECO:0007669"/>
    <property type="project" value="InterPro"/>
</dbReference>
<gene>
    <name evidence="2" type="ORF">GCM10009545_06430</name>
    <name evidence="3" type="ORF">GCM10011581_41320</name>
</gene>
<reference evidence="3 4" key="1">
    <citation type="journal article" date="2014" name="Int. J. Syst. Evol. Microbiol.">
        <title>Complete genome sequence of Corynebacterium casei LMG S-19264T (=DSM 44701T), isolated from a smear-ripened cheese.</title>
        <authorList>
            <consortium name="US DOE Joint Genome Institute (JGI-PGF)"/>
            <person name="Walter F."/>
            <person name="Albersmeier A."/>
            <person name="Kalinowski J."/>
            <person name="Ruckert C."/>
        </authorList>
    </citation>
    <scope>NUCLEOTIDE SEQUENCE [LARGE SCALE GENOMIC DNA]</scope>
    <source>
        <strain evidence="3 4">CGMCC 4.7206</strain>
    </source>
</reference>
<reference evidence="2 5" key="2">
    <citation type="journal article" date="2019" name="Int. J. Syst. Evol. Microbiol.">
        <title>The Global Catalogue of Microorganisms (GCM) 10K type strain sequencing project: providing services to taxonomists for standard genome sequencing and annotation.</title>
        <authorList>
            <consortium name="The Broad Institute Genomics Platform"/>
            <consortium name="The Broad Institute Genome Sequencing Center for Infectious Disease"/>
            <person name="Wu L."/>
            <person name="Ma J."/>
        </authorList>
    </citation>
    <scope>NUCLEOTIDE SEQUENCE [LARGE SCALE GENOMIC DNA]</scope>
    <source>
        <strain evidence="2 5">JCM 10664</strain>
    </source>
</reference>
<dbReference type="EMBL" id="BAAAHC010000003">
    <property type="protein sequence ID" value="GAA0507090.1"/>
    <property type="molecule type" value="Genomic_DNA"/>
</dbReference>